<evidence type="ECO:0000313" key="4">
    <source>
        <dbReference type="RefSeq" id="XP_034243239.1"/>
    </source>
</evidence>
<dbReference type="SUPFAM" id="SSF81383">
    <property type="entry name" value="F-box domain"/>
    <property type="match status" value="1"/>
</dbReference>
<dbReference type="OrthoDB" id="10257471at2759"/>
<evidence type="ECO:0000259" key="2">
    <source>
        <dbReference type="PROSITE" id="PS50181"/>
    </source>
</evidence>
<gene>
    <name evidence="4" type="primary">LOC117646425</name>
</gene>
<dbReference type="Gene3D" id="1.20.1280.50">
    <property type="match status" value="1"/>
</dbReference>
<dbReference type="PROSITE" id="PS50181">
    <property type="entry name" value="FBOX"/>
    <property type="match status" value="1"/>
</dbReference>
<accession>A0A6P8ZP00</accession>
<feature type="chain" id="PRO_5028205688" evidence="1">
    <location>
        <begin position="20"/>
        <end position="448"/>
    </location>
</feature>
<name>A0A6P8ZP00_THRPL</name>
<feature type="domain" description="F-box" evidence="2">
    <location>
        <begin position="44"/>
        <end position="92"/>
    </location>
</feature>
<dbReference type="KEGG" id="tpal:117646425"/>
<dbReference type="GeneID" id="117646425"/>
<dbReference type="InParanoid" id="A0A6P8ZP00"/>
<dbReference type="Pfam" id="PF12937">
    <property type="entry name" value="F-box-like"/>
    <property type="match status" value="1"/>
</dbReference>
<proteinExistence type="predicted"/>
<dbReference type="AlphaFoldDB" id="A0A6P8ZP00"/>
<dbReference type="InterPro" id="IPR001810">
    <property type="entry name" value="F-box_dom"/>
</dbReference>
<evidence type="ECO:0000313" key="3">
    <source>
        <dbReference type="Proteomes" id="UP000515158"/>
    </source>
</evidence>
<dbReference type="Proteomes" id="UP000515158">
    <property type="component" value="Unplaced"/>
</dbReference>
<sequence length="448" mass="49273">MRLLSLVECTLAFVLKASGREVQDFRCYKVPRLYLFVSVQAPRTTAMETLPDSLVVRILSKVGDGLMLLDVLPLVCRRWQQLCRDPEAWAEVDVVWTGKEEGGSVGSEGSADSAAKLSDVDVMRLLLRAPAVRELCIDWSYEGRQEKVLSALRRGRVVARDTFQVDKKVWMDACHANRVALLDTLWRSRGCVRMASVSLYLEEELDDVDSDSEEEEVVTSAPEPTFTGPLVDSQGHTALQVLASLQRLGCLDLDASSTYPYAGELKAGLPNLRFLLMNEGDLLDGVLPEQLALDLIRGAPRLRMLSFGSDYGRPAEPMLELVGADRDYSHAVTPALLESVSLCSELRFLSGPDELAAVVGGLPLLEVLSIGVHPKTEDDDAAAIVGRVLARCAAAPAPLKTVSVYVLDVFVDAHEDDELLQRQKAECERHVKLFKTAKPEAAVELLWD</sequence>
<protein>
    <submittedName>
        <fullName evidence="4">Uncharacterized protein LOC117646425 isoform X1</fullName>
    </submittedName>
</protein>
<organism evidence="4">
    <name type="scientific">Thrips palmi</name>
    <name type="common">Melon thrips</name>
    <dbReference type="NCBI Taxonomy" id="161013"/>
    <lineage>
        <taxon>Eukaryota</taxon>
        <taxon>Metazoa</taxon>
        <taxon>Ecdysozoa</taxon>
        <taxon>Arthropoda</taxon>
        <taxon>Hexapoda</taxon>
        <taxon>Insecta</taxon>
        <taxon>Pterygota</taxon>
        <taxon>Neoptera</taxon>
        <taxon>Paraneoptera</taxon>
        <taxon>Thysanoptera</taxon>
        <taxon>Terebrantia</taxon>
        <taxon>Thripoidea</taxon>
        <taxon>Thripidae</taxon>
        <taxon>Thrips</taxon>
    </lineage>
</organism>
<evidence type="ECO:0000256" key="1">
    <source>
        <dbReference type="SAM" id="SignalP"/>
    </source>
</evidence>
<keyword evidence="1" id="KW-0732">Signal</keyword>
<reference evidence="4" key="1">
    <citation type="submission" date="2025-08" db="UniProtKB">
        <authorList>
            <consortium name="RefSeq"/>
        </authorList>
    </citation>
    <scope>IDENTIFICATION</scope>
    <source>
        <tissue evidence="4">Total insect</tissue>
    </source>
</reference>
<keyword evidence="3" id="KW-1185">Reference proteome</keyword>
<feature type="signal peptide" evidence="1">
    <location>
        <begin position="1"/>
        <end position="19"/>
    </location>
</feature>
<dbReference type="RefSeq" id="XP_034243239.1">
    <property type="nucleotide sequence ID" value="XM_034387348.1"/>
</dbReference>
<dbReference type="InterPro" id="IPR036047">
    <property type="entry name" value="F-box-like_dom_sf"/>
</dbReference>